<dbReference type="NCBIfam" id="TIGR01549">
    <property type="entry name" value="HAD-SF-IA-v1"/>
    <property type="match status" value="1"/>
</dbReference>
<dbReference type="InterPro" id="IPR050155">
    <property type="entry name" value="HAD-like_hydrolase_sf"/>
</dbReference>
<dbReference type="PANTHER" id="PTHR43434">
    <property type="entry name" value="PHOSPHOGLYCOLATE PHOSPHATASE"/>
    <property type="match status" value="1"/>
</dbReference>
<organism evidence="1 2">
    <name type="scientific">Paenibacillus apis</name>
    <dbReference type="NCBI Taxonomy" id="1792174"/>
    <lineage>
        <taxon>Bacteria</taxon>
        <taxon>Bacillati</taxon>
        <taxon>Bacillota</taxon>
        <taxon>Bacilli</taxon>
        <taxon>Bacillales</taxon>
        <taxon>Paenibacillaceae</taxon>
        <taxon>Paenibacillus</taxon>
    </lineage>
</organism>
<dbReference type="RefSeq" id="WP_301623938.1">
    <property type="nucleotide sequence ID" value="NZ_BORS01000001.1"/>
</dbReference>
<dbReference type="Proteomes" id="UP000678895">
    <property type="component" value="Unassembled WGS sequence"/>
</dbReference>
<dbReference type="InterPro" id="IPR006439">
    <property type="entry name" value="HAD-SF_hydro_IA"/>
</dbReference>
<dbReference type="GO" id="GO:0008967">
    <property type="term" value="F:phosphoglycolate phosphatase activity"/>
    <property type="evidence" value="ECO:0007669"/>
    <property type="project" value="TreeGrafter"/>
</dbReference>
<evidence type="ECO:0000313" key="2">
    <source>
        <dbReference type="Proteomes" id="UP000678895"/>
    </source>
</evidence>
<dbReference type="Pfam" id="PF00702">
    <property type="entry name" value="Hydrolase"/>
    <property type="match status" value="1"/>
</dbReference>
<dbReference type="GO" id="GO:0006281">
    <property type="term" value="P:DNA repair"/>
    <property type="evidence" value="ECO:0007669"/>
    <property type="project" value="TreeGrafter"/>
</dbReference>
<dbReference type="SUPFAM" id="SSF56784">
    <property type="entry name" value="HAD-like"/>
    <property type="match status" value="1"/>
</dbReference>
<evidence type="ECO:0000313" key="1">
    <source>
        <dbReference type="EMBL" id="GIO40250.1"/>
    </source>
</evidence>
<reference evidence="1" key="1">
    <citation type="submission" date="2021-03" db="EMBL/GenBank/DDBJ databases">
        <title>Antimicrobial resistance genes in bacteria isolated from Japanese honey, and their potential for conferring macrolide and lincosamide resistance in the American foulbrood pathogen Paenibacillus larvae.</title>
        <authorList>
            <person name="Okamoto M."/>
            <person name="Kumagai M."/>
            <person name="Kanamori H."/>
            <person name="Takamatsu D."/>
        </authorList>
    </citation>
    <scope>NUCLEOTIDE SEQUENCE</scope>
    <source>
        <strain evidence="1">J41TS4</strain>
    </source>
</reference>
<dbReference type="AlphaFoldDB" id="A0A919Y1C6"/>
<sequence>MPAIRTEDRIFPCRGILFDKDGTLLDFMALWSDWALTLTRLVEGQLTVMGAAATVPAENLLGLMLDIDGQMKGYDKTGPLAMGTEEEVTAILAWQLYVAGVPWNEALLQIRSFNTIAMQKLEEKRNAVPIRGLHGFLTRCEAAGIRLGVVTSDTTEGAVKHMDWLGIRKYFGSIVGRDRVINGKPDPEMAELAMGELGIQAEDCLMIGDSNADMMMGKLAGLYGTIGIASEPDAAHYLVDADWIIPDYTVMEPIAYADHITLKEDKQRE</sequence>
<dbReference type="PANTHER" id="PTHR43434:SF1">
    <property type="entry name" value="PHOSPHOGLYCOLATE PHOSPHATASE"/>
    <property type="match status" value="1"/>
</dbReference>
<dbReference type="NCBIfam" id="TIGR01509">
    <property type="entry name" value="HAD-SF-IA-v3"/>
    <property type="match status" value="1"/>
</dbReference>
<dbReference type="InterPro" id="IPR036412">
    <property type="entry name" value="HAD-like_sf"/>
</dbReference>
<dbReference type="Gene3D" id="3.40.50.1000">
    <property type="entry name" value="HAD superfamily/HAD-like"/>
    <property type="match status" value="1"/>
</dbReference>
<accession>A0A919Y1C6</accession>
<gene>
    <name evidence="1" type="ORF">J41TS4_00080</name>
</gene>
<dbReference type="InterPro" id="IPR023198">
    <property type="entry name" value="PGP-like_dom2"/>
</dbReference>
<comment type="caution">
    <text evidence="1">The sequence shown here is derived from an EMBL/GenBank/DDBJ whole genome shotgun (WGS) entry which is preliminary data.</text>
</comment>
<name>A0A919Y1C6_9BACL</name>
<dbReference type="PRINTS" id="PR00413">
    <property type="entry name" value="HADHALOGNASE"/>
</dbReference>
<dbReference type="InterPro" id="IPR023214">
    <property type="entry name" value="HAD_sf"/>
</dbReference>
<dbReference type="Gene3D" id="1.10.150.240">
    <property type="entry name" value="Putative phosphatase, domain 2"/>
    <property type="match status" value="1"/>
</dbReference>
<keyword evidence="2" id="KW-1185">Reference proteome</keyword>
<dbReference type="EMBL" id="BORS01000001">
    <property type="protein sequence ID" value="GIO40250.1"/>
    <property type="molecule type" value="Genomic_DNA"/>
</dbReference>
<dbReference type="SFLD" id="SFLDG01129">
    <property type="entry name" value="C1.5:_HAD__Beta-PGM__Phosphata"/>
    <property type="match status" value="1"/>
</dbReference>
<dbReference type="SFLD" id="SFLDS00003">
    <property type="entry name" value="Haloacid_Dehalogenase"/>
    <property type="match status" value="1"/>
</dbReference>
<proteinExistence type="predicted"/>
<protein>
    <submittedName>
        <fullName evidence="1">Phosphatase</fullName>
    </submittedName>
</protein>